<evidence type="ECO:0000313" key="2">
    <source>
        <dbReference type="Proteomes" id="UP001163603"/>
    </source>
</evidence>
<dbReference type="EMBL" id="CM047750">
    <property type="protein sequence ID" value="KAJ0007032.1"/>
    <property type="molecule type" value="Genomic_DNA"/>
</dbReference>
<reference evidence="2" key="1">
    <citation type="journal article" date="2023" name="G3 (Bethesda)">
        <title>Genome assembly and association tests identify interacting loci associated with vigor, precocity, and sex in interspecific pistachio rootstocks.</title>
        <authorList>
            <person name="Palmer W."/>
            <person name="Jacygrad E."/>
            <person name="Sagayaradj S."/>
            <person name="Cavanaugh K."/>
            <person name="Han R."/>
            <person name="Bertier L."/>
            <person name="Beede B."/>
            <person name="Kafkas S."/>
            <person name="Golino D."/>
            <person name="Preece J."/>
            <person name="Michelmore R."/>
        </authorList>
    </citation>
    <scope>NUCLEOTIDE SEQUENCE [LARGE SCALE GENOMIC DNA]</scope>
</reference>
<gene>
    <name evidence="1" type="ORF">Pint_29586</name>
</gene>
<protein>
    <submittedName>
        <fullName evidence="1">Uncharacterized protein</fullName>
    </submittedName>
</protein>
<dbReference type="Proteomes" id="UP001163603">
    <property type="component" value="Chromosome 15"/>
</dbReference>
<evidence type="ECO:0000313" key="1">
    <source>
        <dbReference type="EMBL" id="KAJ0007032.1"/>
    </source>
</evidence>
<proteinExistence type="predicted"/>
<comment type="caution">
    <text evidence="1">The sequence shown here is derived from an EMBL/GenBank/DDBJ whole genome shotgun (WGS) entry which is preliminary data.</text>
</comment>
<accession>A0ACC0X047</accession>
<keyword evidence="2" id="KW-1185">Reference proteome</keyword>
<sequence>MGKATVVVGCAVAVALGLAAAVVVRRRMKKEGKWRKAMGILKEFEEKCATPVAKLKQVADAMTVEMHAGLASEGGSKLKMIISYVDCLPTGYSAFHKHE</sequence>
<organism evidence="1 2">
    <name type="scientific">Pistacia integerrima</name>
    <dbReference type="NCBI Taxonomy" id="434235"/>
    <lineage>
        <taxon>Eukaryota</taxon>
        <taxon>Viridiplantae</taxon>
        <taxon>Streptophyta</taxon>
        <taxon>Embryophyta</taxon>
        <taxon>Tracheophyta</taxon>
        <taxon>Spermatophyta</taxon>
        <taxon>Magnoliopsida</taxon>
        <taxon>eudicotyledons</taxon>
        <taxon>Gunneridae</taxon>
        <taxon>Pentapetalae</taxon>
        <taxon>rosids</taxon>
        <taxon>malvids</taxon>
        <taxon>Sapindales</taxon>
        <taxon>Anacardiaceae</taxon>
        <taxon>Pistacia</taxon>
    </lineage>
</organism>
<name>A0ACC0X047_9ROSI</name>